<proteinExistence type="predicted"/>
<evidence type="ECO:0000313" key="3">
    <source>
        <dbReference type="Proteomes" id="UP000075886"/>
    </source>
</evidence>
<dbReference type="AlphaFoldDB" id="A0A182QW51"/>
<feature type="compositionally biased region" description="Basic and acidic residues" evidence="1">
    <location>
        <begin position="152"/>
        <end position="161"/>
    </location>
</feature>
<reference evidence="3" key="1">
    <citation type="submission" date="2014-01" db="EMBL/GenBank/DDBJ databases">
        <title>The Genome Sequence of Anopheles farauti FAR1 (V2).</title>
        <authorList>
            <consortium name="The Broad Institute Genomics Platform"/>
            <person name="Neafsey D.E."/>
            <person name="Besansky N."/>
            <person name="Howell P."/>
            <person name="Walton C."/>
            <person name="Young S.K."/>
            <person name="Zeng Q."/>
            <person name="Gargeya S."/>
            <person name="Fitzgerald M."/>
            <person name="Haas B."/>
            <person name="Abouelleil A."/>
            <person name="Allen A.W."/>
            <person name="Alvarado L."/>
            <person name="Arachchi H.M."/>
            <person name="Berlin A.M."/>
            <person name="Chapman S.B."/>
            <person name="Gainer-Dewar J."/>
            <person name="Goldberg J."/>
            <person name="Griggs A."/>
            <person name="Gujja S."/>
            <person name="Hansen M."/>
            <person name="Howarth C."/>
            <person name="Imamovic A."/>
            <person name="Ireland A."/>
            <person name="Larimer J."/>
            <person name="McCowan C."/>
            <person name="Murphy C."/>
            <person name="Pearson M."/>
            <person name="Poon T.W."/>
            <person name="Priest M."/>
            <person name="Roberts A."/>
            <person name="Saif S."/>
            <person name="Shea T."/>
            <person name="Sisk P."/>
            <person name="Sykes S."/>
            <person name="Wortman J."/>
            <person name="Nusbaum C."/>
            <person name="Birren B."/>
        </authorList>
    </citation>
    <scope>NUCLEOTIDE SEQUENCE [LARGE SCALE GENOMIC DNA]</scope>
    <source>
        <strain evidence="3">FAR1</strain>
    </source>
</reference>
<evidence type="ECO:0000313" key="2">
    <source>
        <dbReference type="EnsemblMetazoa" id="AFAF018064-PA"/>
    </source>
</evidence>
<dbReference type="Proteomes" id="UP000075886">
    <property type="component" value="Unassembled WGS sequence"/>
</dbReference>
<protein>
    <submittedName>
        <fullName evidence="2">Uncharacterized protein</fullName>
    </submittedName>
</protein>
<organism evidence="2 3">
    <name type="scientific">Anopheles farauti</name>
    <dbReference type="NCBI Taxonomy" id="69004"/>
    <lineage>
        <taxon>Eukaryota</taxon>
        <taxon>Metazoa</taxon>
        <taxon>Ecdysozoa</taxon>
        <taxon>Arthropoda</taxon>
        <taxon>Hexapoda</taxon>
        <taxon>Insecta</taxon>
        <taxon>Pterygota</taxon>
        <taxon>Neoptera</taxon>
        <taxon>Endopterygota</taxon>
        <taxon>Diptera</taxon>
        <taxon>Nematocera</taxon>
        <taxon>Culicoidea</taxon>
        <taxon>Culicidae</taxon>
        <taxon>Anophelinae</taxon>
        <taxon>Anopheles</taxon>
    </lineage>
</organism>
<accession>A0A182QW51</accession>
<feature type="compositionally biased region" description="Polar residues" evidence="1">
    <location>
        <begin position="11"/>
        <end position="24"/>
    </location>
</feature>
<sequence>MAGGDGFSASPHHSSTNSTSYTATDSTNHPCGGYNINYSFNQPNWAKHPTINGGAKNASPFGEGNNNRGGRNIDRANVNILPCTASIQRTGDPDGDPMVASGDGRSGVVIAAADATSNDHDNCNNNQSNPSTLKTTSIVPSTGDEPLPSCDGKVRPEEHNRLNNNHIVPRIGDSERTSPALSSLPSPTNSTRSGTRTDADGSIGPDCTTTADTTTSDTVDQRLPVYV</sequence>
<keyword evidence="3" id="KW-1185">Reference proteome</keyword>
<dbReference type="VEuPathDB" id="VectorBase:AFAF018064"/>
<dbReference type="EMBL" id="AXCN02002080">
    <property type="status" value="NOT_ANNOTATED_CDS"/>
    <property type="molecule type" value="Genomic_DNA"/>
</dbReference>
<evidence type="ECO:0000256" key="1">
    <source>
        <dbReference type="SAM" id="MobiDB-lite"/>
    </source>
</evidence>
<feature type="compositionally biased region" description="Low complexity" evidence="1">
    <location>
        <begin position="177"/>
        <end position="193"/>
    </location>
</feature>
<feature type="region of interest" description="Disordered" evidence="1">
    <location>
        <begin position="117"/>
        <end position="227"/>
    </location>
</feature>
<feature type="compositionally biased region" description="Low complexity" evidence="1">
    <location>
        <begin position="206"/>
        <end position="218"/>
    </location>
</feature>
<name>A0A182QW51_9DIPT</name>
<feature type="region of interest" description="Disordered" evidence="1">
    <location>
        <begin position="1"/>
        <end position="24"/>
    </location>
</feature>
<feature type="compositionally biased region" description="Polar residues" evidence="1">
    <location>
        <begin position="130"/>
        <end position="140"/>
    </location>
</feature>
<dbReference type="EnsemblMetazoa" id="AFAF018064-RA">
    <property type="protein sequence ID" value="AFAF018064-PA"/>
    <property type="gene ID" value="AFAF018064"/>
</dbReference>
<reference evidence="2" key="2">
    <citation type="submission" date="2020-05" db="UniProtKB">
        <authorList>
            <consortium name="EnsemblMetazoa"/>
        </authorList>
    </citation>
    <scope>IDENTIFICATION</scope>
    <source>
        <strain evidence="2">FAR1</strain>
    </source>
</reference>